<evidence type="ECO:0000256" key="1">
    <source>
        <dbReference type="SAM" id="MobiDB-lite"/>
    </source>
</evidence>
<protein>
    <submittedName>
        <fullName evidence="2">Uncharacterized protein</fullName>
    </submittedName>
</protein>
<organism evidence="2 3">
    <name type="scientific">Colletotrichum chrysophilum</name>
    <dbReference type="NCBI Taxonomy" id="1836956"/>
    <lineage>
        <taxon>Eukaryota</taxon>
        <taxon>Fungi</taxon>
        <taxon>Dikarya</taxon>
        <taxon>Ascomycota</taxon>
        <taxon>Pezizomycotina</taxon>
        <taxon>Sordariomycetes</taxon>
        <taxon>Hypocreomycetidae</taxon>
        <taxon>Glomerellales</taxon>
        <taxon>Glomerellaceae</taxon>
        <taxon>Colletotrichum</taxon>
        <taxon>Colletotrichum gloeosporioides species complex</taxon>
    </lineage>
</organism>
<gene>
    <name evidence="2" type="ORF">CCHR01_19610</name>
</gene>
<dbReference type="Proteomes" id="UP001243330">
    <property type="component" value="Unassembled WGS sequence"/>
</dbReference>
<reference evidence="2" key="1">
    <citation type="submission" date="2023-01" db="EMBL/GenBank/DDBJ databases">
        <title>Colletotrichum chrysophilum M932 genome sequence.</title>
        <authorList>
            <person name="Baroncelli R."/>
        </authorList>
    </citation>
    <scope>NUCLEOTIDE SEQUENCE</scope>
    <source>
        <strain evidence="2">M932</strain>
    </source>
</reference>
<keyword evidence="3" id="KW-1185">Reference proteome</keyword>
<dbReference type="EMBL" id="JAQOWY010001020">
    <property type="protein sequence ID" value="KAK1837767.1"/>
    <property type="molecule type" value="Genomic_DNA"/>
</dbReference>
<evidence type="ECO:0000313" key="2">
    <source>
        <dbReference type="EMBL" id="KAK1837767.1"/>
    </source>
</evidence>
<accession>A0AAD9E7Q2</accession>
<feature type="compositionally biased region" description="Basic and acidic residues" evidence="1">
    <location>
        <begin position="1"/>
        <end position="11"/>
    </location>
</feature>
<comment type="caution">
    <text evidence="2">The sequence shown here is derived from an EMBL/GenBank/DDBJ whole genome shotgun (WGS) entry which is preliminary data.</text>
</comment>
<name>A0AAD9E7Q2_9PEZI</name>
<sequence>MNGKTGRDERGTCGPLNAQAAAVSPRPEQVPTFLKFFPLSRQAGRQASTQAGSSLMPACPALPCPDSQMRNKRSSTCLGKVDNLRLDGLTTTPSSKNNQ</sequence>
<proteinExistence type="predicted"/>
<dbReference type="AlphaFoldDB" id="A0AAD9E7Q2"/>
<evidence type="ECO:0000313" key="3">
    <source>
        <dbReference type="Proteomes" id="UP001243330"/>
    </source>
</evidence>
<feature type="region of interest" description="Disordered" evidence="1">
    <location>
        <begin position="1"/>
        <end position="27"/>
    </location>
</feature>